<accession>A0AC35THC9</accession>
<protein>
    <submittedName>
        <fullName evidence="2">Uncharacterized protein</fullName>
    </submittedName>
</protein>
<evidence type="ECO:0000313" key="2">
    <source>
        <dbReference type="WBParaSite" id="RSKR_0000059050.1"/>
    </source>
</evidence>
<dbReference type="WBParaSite" id="RSKR_0000059050.1">
    <property type="protein sequence ID" value="RSKR_0000059050.1"/>
    <property type="gene ID" value="RSKR_0000059050"/>
</dbReference>
<proteinExistence type="predicted"/>
<dbReference type="Proteomes" id="UP000095286">
    <property type="component" value="Unplaced"/>
</dbReference>
<sequence length="122" mass="14610">MCNLLPRFEVNDDMEENKDIHDANDDMEERLNIKGNEELVESDPENPFQETSPFPLLNKMCTCFEHKKEFKYCSVQYTTNTILYCVHFNNTIDFDNFSKNNERYIPGSLRRPQYHDNDHEIH</sequence>
<evidence type="ECO:0000313" key="1">
    <source>
        <dbReference type="Proteomes" id="UP000095286"/>
    </source>
</evidence>
<reference evidence="2" key="1">
    <citation type="submission" date="2016-11" db="UniProtKB">
        <authorList>
            <consortium name="WormBaseParasite"/>
        </authorList>
    </citation>
    <scope>IDENTIFICATION</scope>
    <source>
        <strain evidence="2">KR3021</strain>
    </source>
</reference>
<name>A0AC35THC9_9BILA</name>
<organism evidence="1 2">
    <name type="scientific">Rhabditophanes sp. KR3021</name>
    <dbReference type="NCBI Taxonomy" id="114890"/>
    <lineage>
        <taxon>Eukaryota</taxon>
        <taxon>Metazoa</taxon>
        <taxon>Ecdysozoa</taxon>
        <taxon>Nematoda</taxon>
        <taxon>Chromadorea</taxon>
        <taxon>Rhabditida</taxon>
        <taxon>Tylenchina</taxon>
        <taxon>Panagrolaimomorpha</taxon>
        <taxon>Strongyloidoidea</taxon>
        <taxon>Alloionematidae</taxon>
        <taxon>Rhabditophanes</taxon>
    </lineage>
</organism>